<dbReference type="PANTHER" id="PTHR43178">
    <property type="entry name" value="DIHYDROLIPOAMIDE ACETYLTRANSFERASE COMPONENT OF PYRUVATE DEHYDROGENASE COMPLEX"/>
    <property type="match status" value="1"/>
</dbReference>
<accession>A0ABS4GKF8</accession>
<dbReference type="Pfam" id="PF02817">
    <property type="entry name" value="E3_binding"/>
    <property type="match status" value="1"/>
</dbReference>
<keyword evidence="4 6" id="KW-0450">Lipoyl</keyword>
<dbReference type="Proteomes" id="UP001519343">
    <property type="component" value="Unassembled WGS sequence"/>
</dbReference>
<dbReference type="PROSITE" id="PS00189">
    <property type="entry name" value="LIPOYL"/>
    <property type="match status" value="1"/>
</dbReference>
<dbReference type="SUPFAM" id="SSF47005">
    <property type="entry name" value="Peripheral subunit-binding domain of 2-oxo acid dehydrogenase complex"/>
    <property type="match status" value="1"/>
</dbReference>
<keyword evidence="3 6" id="KW-0808">Transferase</keyword>
<evidence type="ECO:0000256" key="3">
    <source>
        <dbReference type="ARBA" id="ARBA00022679"/>
    </source>
</evidence>
<name>A0ABS4GKF8_9BACL</name>
<evidence type="ECO:0000256" key="5">
    <source>
        <dbReference type="ARBA" id="ARBA00023315"/>
    </source>
</evidence>
<evidence type="ECO:0000256" key="6">
    <source>
        <dbReference type="RuleBase" id="RU003423"/>
    </source>
</evidence>
<dbReference type="Pfam" id="PF00364">
    <property type="entry name" value="Biotin_lipoyl"/>
    <property type="match status" value="1"/>
</dbReference>
<comment type="cofactor">
    <cofactor evidence="1 6">
        <name>(R)-lipoate</name>
        <dbReference type="ChEBI" id="CHEBI:83088"/>
    </cofactor>
</comment>
<sequence>MGLFTFTLPDIGEGIHEGEIVKWHIKPGDQVEEDQTIVEVQNDKAVVEIPSPVNGVVKEISVTEGTVAIVGDLLVTFEVAGEGNQSTVSPAEKVEEMGGISTDEKHGVTAPAKEAPAPKSASETRQEPMDKTLVLATPSIRRLAREQGVDLTRIEGTGPNGRITREDVLNYNQTQVEQTVAPTVTEAATNQPVQPLTPPAVVTDYGQGSVEIVPLKGIRKVIAEAMVRSKYTAPHVTLIDEVDVTKLVDFRKRVKPMMEQKQIKVTYLPFIVKAVVGALRQFPVLNASIDDAKGEILYKKFYNIGIATDTDQGLMVPVIADADRKSIWRIASEINELAVKARDGKLSPGEMKNGTFTITNIGSAGGQYFTPVINYPEVAILGTGRITEKPVVKNGLVQAAPVMGLSLSFDHRLIDGASAQHFINYLKEVLSEPDFLLMEV</sequence>
<dbReference type="PROSITE" id="PS51826">
    <property type="entry name" value="PSBD"/>
    <property type="match status" value="1"/>
</dbReference>
<dbReference type="InterPro" id="IPR001078">
    <property type="entry name" value="2-oxoacid_DH_actylTfrase"/>
</dbReference>
<dbReference type="PROSITE" id="PS50968">
    <property type="entry name" value="BIOTINYL_LIPOYL"/>
    <property type="match status" value="1"/>
</dbReference>
<keyword evidence="5 6" id="KW-0012">Acyltransferase</keyword>
<dbReference type="InterPro" id="IPR050743">
    <property type="entry name" value="2-oxoacid_DH_E2_comp"/>
</dbReference>
<dbReference type="Gene3D" id="3.30.559.10">
    <property type="entry name" value="Chloramphenicol acetyltransferase-like domain"/>
    <property type="match status" value="1"/>
</dbReference>
<dbReference type="SUPFAM" id="SSF52777">
    <property type="entry name" value="CoA-dependent acyltransferases"/>
    <property type="match status" value="1"/>
</dbReference>
<dbReference type="InterPro" id="IPR003016">
    <property type="entry name" value="2-oxoA_DH_lipoyl-BS"/>
</dbReference>
<keyword evidence="11" id="KW-1185">Reference proteome</keyword>
<evidence type="ECO:0000256" key="2">
    <source>
        <dbReference type="ARBA" id="ARBA00007317"/>
    </source>
</evidence>
<dbReference type="CDD" id="cd06849">
    <property type="entry name" value="lipoyl_domain"/>
    <property type="match status" value="1"/>
</dbReference>
<keyword evidence="10" id="KW-0670">Pyruvate</keyword>
<feature type="domain" description="Lipoyl-binding" evidence="8">
    <location>
        <begin position="3"/>
        <end position="78"/>
    </location>
</feature>
<feature type="domain" description="Peripheral subunit-binding (PSBD)" evidence="9">
    <location>
        <begin position="135"/>
        <end position="172"/>
    </location>
</feature>
<dbReference type="EC" id="2.3.1.-" evidence="6"/>
<dbReference type="InterPro" id="IPR023213">
    <property type="entry name" value="CAT-like_dom_sf"/>
</dbReference>
<dbReference type="Gene3D" id="4.10.320.10">
    <property type="entry name" value="E3-binding domain"/>
    <property type="match status" value="1"/>
</dbReference>
<dbReference type="SUPFAM" id="SSF51230">
    <property type="entry name" value="Single hybrid motif"/>
    <property type="match status" value="1"/>
</dbReference>
<feature type="compositionally biased region" description="Basic and acidic residues" evidence="7">
    <location>
        <begin position="98"/>
        <end position="107"/>
    </location>
</feature>
<evidence type="ECO:0000313" key="10">
    <source>
        <dbReference type="EMBL" id="MBP1930736.1"/>
    </source>
</evidence>
<dbReference type="InterPro" id="IPR011053">
    <property type="entry name" value="Single_hybrid_motif"/>
</dbReference>
<dbReference type="Gene3D" id="2.40.50.100">
    <property type="match status" value="1"/>
</dbReference>
<comment type="caution">
    <text evidence="10">The sequence shown here is derived from an EMBL/GenBank/DDBJ whole genome shotgun (WGS) entry which is preliminary data.</text>
</comment>
<dbReference type="InterPro" id="IPR000089">
    <property type="entry name" value="Biotin_lipoyl"/>
</dbReference>
<evidence type="ECO:0000256" key="1">
    <source>
        <dbReference type="ARBA" id="ARBA00001938"/>
    </source>
</evidence>
<feature type="compositionally biased region" description="Low complexity" evidence="7">
    <location>
        <begin position="110"/>
        <end position="121"/>
    </location>
</feature>
<dbReference type="InterPro" id="IPR036625">
    <property type="entry name" value="E3-bd_dom_sf"/>
</dbReference>
<evidence type="ECO:0000256" key="4">
    <source>
        <dbReference type="ARBA" id="ARBA00022823"/>
    </source>
</evidence>
<dbReference type="InterPro" id="IPR004167">
    <property type="entry name" value="PSBD"/>
</dbReference>
<dbReference type="RefSeq" id="WP_209808809.1">
    <property type="nucleotide sequence ID" value="NZ_JAGGKT010000001.1"/>
</dbReference>
<dbReference type="GO" id="GO:0004742">
    <property type="term" value="F:dihydrolipoyllysine-residue acetyltransferase activity"/>
    <property type="evidence" value="ECO:0007669"/>
    <property type="project" value="UniProtKB-EC"/>
</dbReference>
<protein>
    <recommendedName>
        <fullName evidence="6">Dihydrolipoamide acetyltransferase component of pyruvate dehydrogenase complex</fullName>
        <ecNumber evidence="6">2.3.1.-</ecNumber>
    </recommendedName>
</protein>
<dbReference type="PANTHER" id="PTHR43178:SF5">
    <property type="entry name" value="LIPOAMIDE ACYLTRANSFERASE COMPONENT OF BRANCHED-CHAIN ALPHA-KETO ACID DEHYDROGENASE COMPLEX, MITOCHONDRIAL"/>
    <property type="match status" value="1"/>
</dbReference>
<organism evidence="10 11">
    <name type="scientific">Ammoniphilus resinae</name>
    <dbReference type="NCBI Taxonomy" id="861532"/>
    <lineage>
        <taxon>Bacteria</taxon>
        <taxon>Bacillati</taxon>
        <taxon>Bacillota</taxon>
        <taxon>Bacilli</taxon>
        <taxon>Bacillales</taxon>
        <taxon>Paenibacillaceae</taxon>
        <taxon>Aneurinibacillus group</taxon>
        <taxon>Ammoniphilus</taxon>
    </lineage>
</organism>
<evidence type="ECO:0000313" key="11">
    <source>
        <dbReference type="Proteomes" id="UP001519343"/>
    </source>
</evidence>
<feature type="region of interest" description="Disordered" evidence="7">
    <location>
        <begin position="98"/>
        <end position="129"/>
    </location>
</feature>
<proteinExistence type="inferred from homology"/>
<evidence type="ECO:0000259" key="8">
    <source>
        <dbReference type="PROSITE" id="PS50968"/>
    </source>
</evidence>
<dbReference type="EMBL" id="JAGGKT010000001">
    <property type="protein sequence ID" value="MBP1930736.1"/>
    <property type="molecule type" value="Genomic_DNA"/>
</dbReference>
<comment type="similarity">
    <text evidence="2 6">Belongs to the 2-oxoacid dehydrogenase family.</text>
</comment>
<evidence type="ECO:0000256" key="7">
    <source>
        <dbReference type="SAM" id="MobiDB-lite"/>
    </source>
</evidence>
<evidence type="ECO:0000259" key="9">
    <source>
        <dbReference type="PROSITE" id="PS51826"/>
    </source>
</evidence>
<gene>
    <name evidence="10" type="ORF">J2Z37_000723</name>
</gene>
<dbReference type="Pfam" id="PF00198">
    <property type="entry name" value="2-oxoacid_dh"/>
    <property type="match status" value="1"/>
</dbReference>
<reference evidence="10 11" key="1">
    <citation type="submission" date="2021-03" db="EMBL/GenBank/DDBJ databases">
        <title>Genomic Encyclopedia of Type Strains, Phase IV (KMG-IV): sequencing the most valuable type-strain genomes for metagenomic binning, comparative biology and taxonomic classification.</title>
        <authorList>
            <person name="Goeker M."/>
        </authorList>
    </citation>
    <scope>NUCLEOTIDE SEQUENCE [LARGE SCALE GENOMIC DNA]</scope>
    <source>
        <strain evidence="10 11">DSM 24738</strain>
    </source>
</reference>